<proteinExistence type="predicted"/>
<sequence length="244" mass="27646">MTTIVPWIIGVAVLFLAAFIVYKQIIQRQSKHASKKPGDFAQETSEELAPVQIKYTEPSAHKEPELHLPQAYGFDRMVLMVRDPDWLYAYWEITATKQEEFYHNLGFNAWENSHPVLRVYDVTGVCFNGENANSYLDISVNDDADSWHINVGKANCSFCVDIGRKLSDGRFITLLRSNVVTTPRVALSECLDEEWMWIEGIYRYMGKWKYGLSSAALLEQLGPTGGIIPSGVSSPGFHQENPKH</sequence>
<dbReference type="AlphaFoldDB" id="C8W246"/>
<name>C8W246_DESAS</name>
<evidence type="ECO:0000313" key="3">
    <source>
        <dbReference type="Proteomes" id="UP000002217"/>
    </source>
</evidence>
<dbReference type="STRING" id="485916.Dtox_0802"/>
<organism evidence="2 3">
    <name type="scientific">Desulfofarcimen acetoxidans (strain ATCC 49208 / DSM 771 / KCTC 5769 / VKM B-1644 / 5575)</name>
    <name type="common">Desulfotomaculum acetoxidans</name>
    <dbReference type="NCBI Taxonomy" id="485916"/>
    <lineage>
        <taxon>Bacteria</taxon>
        <taxon>Bacillati</taxon>
        <taxon>Bacillota</taxon>
        <taxon>Clostridia</taxon>
        <taxon>Eubacteriales</taxon>
        <taxon>Peptococcaceae</taxon>
        <taxon>Desulfofarcimen</taxon>
    </lineage>
</organism>
<evidence type="ECO:0008006" key="4">
    <source>
        <dbReference type="Google" id="ProtNLM"/>
    </source>
</evidence>
<dbReference type="Proteomes" id="UP000002217">
    <property type="component" value="Chromosome"/>
</dbReference>
<protein>
    <recommendedName>
        <fullName evidence="4">DUF4912 domain-containing protein</fullName>
    </recommendedName>
</protein>
<keyword evidence="1" id="KW-1133">Transmembrane helix</keyword>
<evidence type="ECO:0000313" key="2">
    <source>
        <dbReference type="EMBL" id="ACV61710.1"/>
    </source>
</evidence>
<keyword evidence="1" id="KW-0812">Transmembrane</keyword>
<keyword evidence="1" id="KW-0472">Membrane</keyword>
<dbReference type="InterPro" id="IPR032585">
    <property type="entry name" value="DUF4912"/>
</dbReference>
<keyword evidence="3" id="KW-1185">Reference proteome</keyword>
<dbReference type="KEGG" id="dae:Dtox_0802"/>
<dbReference type="HOGENOM" id="CLU_1136598_0_0_9"/>
<evidence type="ECO:0000256" key="1">
    <source>
        <dbReference type="SAM" id="Phobius"/>
    </source>
</evidence>
<dbReference type="EMBL" id="CP001720">
    <property type="protein sequence ID" value="ACV61710.1"/>
    <property type="molecule type" value="Genomic_DNA"/>
</dbReference>
<reference evidence="2 3" key="1">
    <citation type="journal article" date="2009" name="Stand. Genomic Sci.">
        <title>Complete genome sequence of Desulfotomaculum acetoxidans type strain (5575).</title>
        <authorList>
            <person name="Spring S."/>
            <person name="Lapidus A."/>
            <person name="Schroder M."/>
            <person name="Gleim D."/>
            <person name="Sims D."/>
            <person name="Meincke L."/>
            <person name="Glavina Del Rio T."/>
            <person name="Tice H."/>
            <person name="Copeland A."/>
            <person name="Cheng J.F."/>
            <person name="Lucas S."/>
            <person name="Chen F."/>
            <person name="Nolan M."/>
            <person name="Bruce D."/>
            <person name="Goodwin L."/>
            <person name="Pitluck S."/>
            <person name="Ivanova N."/>
            <person name="Mavromatis K."/>
            <person name="Mikhailova N."/>
            <person name="Pati A."/>
            <person name="Chen A."/>
            <person name="Palaniappan K."/>
            <person name="Land M."/>
            <person name="Hauser L."/>
            <person name="Chang Y.J."/>
            <person name="Jeffries C.D."/>
            <person name="Chain P."/>
            <person name="Saunders E."/>
            <person name="Brettin T."/>
            <person name="Detter J.C."/>
            <person name="Goker M."/>
            <person name="Bristow J."/>
            <person name="Eisen J.A."/>
            <person name="Markowitz V."/>
            <person name="Hugenholtz P."/>
            <person name="Kyrpides N.C."/>
            <person name="Klenk H.P."/>
            <person name="Han C."/>
        </authorList>
    </citation>
    <scope>NUCLEOTIDE SEQUENCE [LARGE SCALE GENOMIC DNA]</scope>
    <source>
        <strain evidence="3">ATCC 49208 / DSM 771 / VKM B-1644</strain>
    </source>
</reference>
<dbReference type="OrthoDB" id="9812700at2"/>
<gene>
    <name evidence="2" type="ordered locus">Dtox_0802</name>
</gene>
<dbReference type="eggNOG" id="COG3330">
    <property type="taxonomic scope" value="Bacteria"/>
</dbReference>
<dbReference type="Pfam" id="PF16258">
    <property type="entry name" value="DUF4912"/>
    <property type="match status" value="1"/>
</dbReference>
<feature type="transmembrane region" description="Helical" evidence="1">
    <location>
        <begin position="6"/>
        <end position="26"/>
    </location>
</feature>
<dbReference type="RefSeq" id="WP_015756428.1">
    <property type="nucleotide sequence ID" value="NC_013216.1"/>
</dbReference>
<accession>C8W246</accession>